<dbReference type="FunFam" id="3.30.450.50:FF:000020">
    <property type="entry name" value="Synaptobrevin homolog YKT6"/>
    <property type="match status" value="1"/>
</dbReference>
<keyword evidence="8" id="KW-0449">Lipoprotein</keyword>
<keyword evidence="3" id="KW-1003">Cell membrane</keyword>
<keyword evidence="4" id="KW-0488">Methylation</keyword>
<dbReference type="InterPro" id="IPR001388">
    <property type="entry name" value="Synaptobrevin-like"/>
</dbReference>
<dbReference type="EMBL" id="CP048992">
    <property type="protein sequence ID" value="QID80635.1"/>
    <property type="molecule type" value="Genomic_DNA"/>
</dbReference>
<dbReference type="PROSITE" id="PS00417">
    <property type="entry name" value="SYNAPTOBREVIN"/>
    <property type="match status" value="1"/>
</dbReference>
<dbReference type="Gene3D" id="3.30.450.50">
    <property type="entry name" value="Longin domain"/>
    <property type="match status" value="1"/>
</dbReference>
<comment type="similarity">
    <text evidence="2">Belongs to the synaptobrevin family.</text>
</comment>
<dbReference type="GO" id="GO:0031201">
    <property type="term" value="C:SNARE complex"/>
    <property type="evidence" value="ECO:0007669"/>
    <property type="project" value="UniProtKB-ARBA"/>
</dbReference>
<reference evidence="14 15" key="1">
    <citation type="journal article" date="2019" name="BMC Genomics">
        <title>Chromosome level assembly and comparative genome analysis confirm lager-brewing yeasts originated from a single hybridization.</title>
        <authorList>
            <person name="Salazar A.N."/>
            <person name="Gorter de Vries A.R."/>
            <person name="van den Broek M."/>
            <person name="Brouwers N."/>
            <person name="de la Torre Cortes P."/>
            <person name="Kuijpers N.G.A."/>
            <person name="Daran J.G."/>
            <person name="Abeel T."/>
        </authorList>
    </citation>
    <scope>NUCLEOTIDE SEQUENCE [LARGE SCALE GENOMIC DNA]</scope>
    <source>
        <strain evidence="14 15">CBS 1483</strain>
    </source>
</reference>
<gene>
    <name evidence="14" type="primary">YKT6_1</name>
    <name evidence="14" type="ORF">GRS66_002976</name>
</gene>
<organism evidence="14 15">
    <name type="scientific">Saccharomyces pastorianus</name>
    <name type="common">Lager yeast</name>
    <name type="synonym">Saccharomyces cerevisiae x Saccharomyces eubayanus</name>
    <dbReference type="NCBI Taxonomy" id="27292"/>
    <lineage>
        <taxon>Eukaryota</taxon>
        <taxon>Fungi</taxon>
        <taxon>Dikarya</taxon>
        <taxon>Ascomycota</taxon>
        <taxon>Saccharomycotina</taxon>
        <taxon>Saccharomycetes</taxon>
        <taxon>Saccharomycetales</taxon>
        <taxon>Saccharomycetaceae</taxon>
        <taxon>Saccharomyces</taxon>
    </lineage>
</organism>
<feature type="domain" description="Longin" evidence="12">
    <location>
        <begin position="40"/>
        <end position="162"/>
    </location>
</feature>
<dbReference type="Proteomes" id="UP000501346">
    <property type="component" value="Chromosome ScXI"/>
</dbReference>
<dbReference type="InterPro" id="IPR042855">
    <property type="entry name" value="V_SNARE_CC"/>
</dbReference>
<dbReference type="GO" id="GO:0098588">
    <property type="term" value="C:bounding membrane of organelle"/>
    <property type="evidence" value="ECO:0007669"/>
    <property type="project" value="UniProtKB-ARBA"/>
</dbReference>
<dbReference type="GO" id="GO:0005794">
    <property type="term" value="C:Golgi apparatus"/>
    <property type="evidence" value="ECO:0007669"/>
    <property type="project" value="TreeGrafter"/>
</dbReference>
<dbReference type="PROSITE" id="PS50859">
    <property type="entry name" value="LONGIN"/>
    <property type="match status" value="1"/>
</dbReference>
<dbReference type="PRINTS" id="PR00219">
    <property type="entry name" value="SYNAPTOBREVN"/>
</dbReference>
<dbReference type="GO" id="GO:0006906">
    <property type="term" value="P:vesicle fusion"/>
    <property type="evidence" value="ECO:0007669"/>
    <property type="project" value="UniProtKB-ARBA"/>
</dbReference>
<dbReference type="GO" id="GO:0005886">
    <property type="term" value="C:plasma membrane"/>
    <property type="evidence" value="ECO:0007669"/>
    <property type="project" value="UniProtKB-SubCell"/>
</dbReference>
<sequence>MNNIQKSLAQFDCVRPGQGISEALRITREVILAMRIYYIGVFRSGGEKALELSEVKDLSQFGFFERSSVGQFMTFFAETVASRTGAGQRQSIEEGNYIGHVYARSEGICGVLITDKEYPVRPAYTLLNKILDEYLVAHPKEEWADVTETNDALKMKQLDTYISKYQDPSQADAIMKVQQELDETKIVLHKTIENVLQRGEKLDNLVDKSESLTASSKMFYKQAKKSNSCCIIM</sequence>
<keyword evidence="5 11" id="KW-0175">Coiled coil</keyword>
<keyword evidence="15" id="KW-1185">Reference proteome</keyword>
<evidence type="ECO:0000256" key="9">
    <source>
        <dbReference type="ARBA" id="ARBA00023289"/>
    </source>
</evidence>
<dbReference type="Pfam" id="PF00957">
    <property type="entry name" value="Synaptobrevin"/>
    <property type="match status" value="1"/>
</dbReference>
<keyword evidence="14" id="KW-0808">Transferase</keyword>
<dbReference type="PANTHER" id="PTHR45806">
    <property type="entry name" value="SYNAPTOBREVIN HOMOLOG YKT6"/>
    <property type="match status" value="1"/>
</dbReference>
<dbReference type="OrthoDB" id="27923at2759"/>
<evidence type="ECO:0000256" key="8">
    <source>
        <dbReference type="ARBA" id="ARBA00023288"/>
    </source>
</evidence>
<evidence type="ECO:0000313" key="15">
    <source>
        <dbReference type="Proteomes" id="UP000501346"/>
    </source>
</evidence>
<keyword evidence="6" id="KW-0472">Membrane</keyword>
<accession>A0A6C1DUT4</accession>
<proteinExistence type="inferred from homology"/>
<dbReference type="InterPro" id="IPR011012">
    <property type="entry name" value="Longin-like_dom_sf"/>
</dbReference>
<dbReference type="PANTHER" id="PTHR45806:SF1">
    <property type="entry name" value="SYNAPTOBREVIN HOMOLOG YKT6"/>
    <property type="match status" value="1"/>
</dbReference>
<dbReference type="SUPFAM" id="SSF58038">
    <property type="entry name" value="SNARE fusion complex"/>
    <property type="match status" value="1"/>
</dbReference>
<dbReference type="CDD" id="cd15867">
    <property type="entry name" value="R-SNARE_YKT6"/>
    <property type="match status" value="1"/>
</dbReference>
<dbReference type="CDD" id="cd14824">
    <property type="entry name" value="Longin"/>
    <property type="match status" value="1"/>
</dbReference>
<evidence type="ECO:0000256" key="3">
    <source>
        <dbReference type="ARBA" id="ARBA00022475"/>
    </source>
</evidence>
<dbReference type="GO" id="GO:0005484">
    <property type="term" value="F:SNAP receptor activity"/>
    <property type="evidence" value="ECO:0007669"/>
    <property type="project" value="TreeGrafter"/>
</dbReference>
<evidence type="ECO:0000256" key="11">
    <source>
        <dbReference type="PROSITE-ProRule" id="PRU00290"/>
    </source>
</evidence>
<dbReference type="GO" id="GO:0016740">
    <property type="term" value="F:transferase activity"/>
    <property type="evidence" value="ECO:0007669"/>
    <property type="project" value="UniProtKB-KW"/>
</dbReference>
<comment type="subcellular location">
    <subcellularLocation>
        <location evidence="1">Cell membrane</location>
        <topology evidence="1">Lipid-anchor</topology>
        <orientation evidence="1">Cytoplasmic side</orientation>
    </subcellularLocation>
</comment>
<dbReference type="AlphaFoldDB" id="A0A6C1DUT4"/>
<evidence type="ECO:0000256" key="7">
    <source>
        <dbReference type="ARBA" id="ARBA00023139"/>
    </source>
</evidence>
<evidence type="ECO:0000256" key="4">
    <source>
        <dbReference type="ARBA" id="ARBA00022481"/>
    </source>
</evidence>
<protein>
    <recommendedName>
        <fullName evidence="10">Synaptobrevin homolog YKT6</fullName>
    </recommendedName>
</protein>
<dbReference type="PROSITE" id="PS50892">
    <property type="entry name" value="V_SNARE"/>
    <property type="match status" value="1"/>
</dbReference>
<keyword evidence="7" id="KW-0564">Palmitate</keyword>
<evidence type="ECO:0000256" key="10">
    <source>
        <dbReference type="ARBA" id="ARBA00026133"/>
    </source>
</evidence>
<evidence type="ECO:0000259" key="13">
    <source>
        <dbReference type="PROSITE" id="PS50892"/>
    </source>
</evidence>
<evidence type="ECO:0000313" key="14">
    <source>
        <dbReference type="EMBL" id="QID80635.1"/>
    </source>
</evidence>
<dbReference type="Pfam" id="PF13774">
    <property type="entry name" value="Longin"/>
    <property type="match status" value="1"/>
</dbReference>
<feature type="domain" description="V-SNARE coiled-coil homology" evidence="13">
    <location>
        <begin position="173"/>
        <end position="233"/>
    </location>
</feature>
<dbReference type="SUPFAM" id="SSF64356">
    <property type="entry name" value="SNARE-like"/>
    <property type="match status" value="1"/>
</dbReference>
<evidence type="ECO:0000259" key="12">
    <source>
        <dbReference type="PROSITE" id="PS50859"/>
    </source>
</evidence>
<dbReference type="InterPro" id="IPR045848">
    <property type="entry name" value="R-SNARE_YKT6"/>
</dbReference>
<evidence type="ECO:0000256" key="2">
    <source>
        <dbReference type="ARBA" id="ARBA00008025"/>
    </source>
</evidence>
<dbReference type="FunFam" id="1.20.5.110:FF:000020">
    <property type="entry name" value="synaptobrevin homolog YKT6"/>
    <property type="match status" value="1"/>
</dbReference>
<evidence type="ECO:0000256" key="5">
    <source>
        <dbReference type="ARBA" id="ARBA00023054"/>
    </source>
</evidence>
<dbReference type="Gene3D" id="1.20.5.110">
    <property type="match status" value="1"/>
</dbReference>
<name>A0A6C1DUT4_SACPS</name>
<evidence type="ECO:0000256" key="1">
    <source>
        <dbReference type="ARBA" id="ARBA00004342"/>
    </source>
</evidence>
<evidence type="ECO:0000256" key="6">
    <source>
        <dbReference type="ARBA" id="ARBA00023136"/>
    </source>
</evidence>
<dbReference type="InterPro" id="IPR010908">
    <property type="entry name" value="Longin_dom"/>
</dbReference>
<dbReference type="GO" id="GO:0006888">
    <property type="term" value="P:endoplasmic reticulum to Golgi vesicle-mediated transport"/>
    <property type="evidence" value="ECO:0007669"/>
    <property type="project" value="TreeGrafter"/>
</dbReference>
<dbReference type="SMART" id="SM01270">
    <property type="entry name" value="Longin"/>
    <property type="match status" value="1"/>
</dbReference>
<keyword evidence="9" id="KW-0636">Prenylation</keyword>